<feature type="transmembrane region" description="Helical" evidence="6">
    <location>
        <begin position="40"/>
        <end position="61"/>
    </location>
</feature>
<evidence type="ECO:0000256" key="5">
    <source>
        <dbReference type="ARBA" id="ARBA00023136"/>
    </source>
</evidence>
<organism evidence="7 8">
    <name type="scientific">Oceanobacillus limi</name>
    <dbReference type="NCBI Taxonomy" id="930131"/>
    <lineage>
        <taxon>Bacteria</taxon>
        <taxon>Bacillati</taxon>
        <taxon>Bacillota</taxon>
        <taxon>Bacilli</taxon>
        <taxon>Bacillales</taxon>
        <taxon>Bacillaceae</taxon>
        <taxon>Oceanobacillus</taxon>
    </lineage>
</organism>
<reference evidence="7 8" key="1">
    <citation type="submission" date="2016-10" db="EMBL/GenBank/DDBJ databases">
        <authorList>
            <person name="de Groot N.N."/>
        </authorList>
    </citation>
    <scope>NUCLEOTIDE SEQUENCE [LARGE SCALE GENOMIC DNA]</scope>
    <source>
        <strain evidence="7 8">IBRC-M 10780</strain>
    </source>
</reference>
<evidence type="ECO:0000256" key="6">
    <source>
        <dbReference type="SAM" id="Phobius"/>
    </source>
</evidence>
<comment type="subcellular location">
    <subcellularLocation>
        <location evidence="1">Membrane</location>
        <topology evidence="1">Multi-pass membrane protein</topology>
    </subcellularLocation>
</comment>
<dbReference type="GO" id="GO:0016020">
    <property type="term" value="C:membrane"/>
    <property type="evidence" value="ECO:0007669"/>
    <property type="project" value="UniProtKB-SubCell"/>
</dbReference>
<feature type="transmembrane region" description="Helical" evidence="6">
    <location>
        <begin position="189"/>
        <end position="210"/>
    </location>
</feature>
<keyword evidence="4 6" id="KW-1133">Transmembrane helix</keyword>
<keyword evidence="5 6" id="KW-0472">Membrane</keyword>
<comment type="similarity">
    <text evidence="2">Belongs to the TerC family.</text>
</comment>
<evidence type="ECO:0000256" key="4">
    <source>
        <dbReference type="ARBA" id="ARBA00022989"/>
    </source>
</evidence>
<feature type="transmembrane region" description="Helical" evidence="6">
    <location>
        <begin position="129"/>
        <end position="147"/>
    </location>
</feature>
<evidence type="ECO:0000313" key="8">
    <source>
        <dbReference type="Proteomes" id="UP000198618"/>
    </source>
</evidence>
<dbReference type="OrthoDB" id="5295733at2"/>
<dbReference type="PANTHER" id="PTHR30238">
    <property type="entry name" value="MEMBRANE BOUND PREDICTED REDOX MODULATOR"/>
    <property type="match status" value="1"/>
</dbReference>
<dbReference type="InterPro" id="IPR005496">
    <property type="entry name" value="Integral_membrane_TerC"/>
</dbReference>
<accession>A0A1I0CUC0</accession>
<dbReference type="Proteomes" id="UP000198618">
    <property type="component" value="Unassembled WGS sequence"/>
</dbReference>
<gene>
    <name evidence="7" type="ORF">SAMN05216389_10767</name>
</gene>
<evidence type="ECO:0000256" key="1">
    <source>
        <dbReference type="ARBA" id="ARBA00004141"/>
    </source>
</evidence>
<feature type="transmembrane region" description="Helical" evidence="6">
    <location>
        <begin position="6"/>
        <end position="28"/>
    </location>
</feature>
<dbReference type="EMBL" id="FOHE01000007">
    <property type="protein sequence ID" value="SET22885.1"/>
    <property type="molecule type" value="Genomic_DNA"/>
</dbReference>
<sequence>MEFIEPLIKILLINLILSGDNAVVIAMASRKLPEELKKKAILWGTVGAVGFRIIFTILVIYLLKLPFIHLIGGILLLVVAYKLLVDQNEDANIKVGSTLQDAIIIIIFADLLMSLDNVLAVVAASNSDIFLVILGIILSIPVILFASQLIMNLMERFTFIIYLGAALLAWTAGEMIIKEEVVHQFFVQNQLSESLFLALILLVIIAVGGFQRRYQGD</sequence>
<dbReference type="RefSeq" id="WP_090869142.1">
    <property type="nucleotide sequence ID" value="NZ_FOHE01000007.1"/>
</dbReference>
<keyword evidence="8" id="KW-1185">Reference proteome</keyword>
<proteinExistence type="inferred from homology"/>
<keyword evidence="3 6" id="KW-0812">Transmembrane</keyword>
<evidence type="ECO:0000313" key="7">
    <source>
        <dbReference type="EMBL" id="SET22885.1"/>
    </source>
</evidence>
<dbReference type="AlphaFoldDB" id="A0A1I0CUC0"/>
<dbReference type="InterPro" id="IPR022301">
    <property type="entry name" value="Integral_membrane_YjbE"/>
</dbReference>
<dbReference type="PANTHER" id="PTHR30238:SF4">
    <property type="entry name" value="SLL1022 PROTEIN"/>
    <property type="match status" value="1"/>
</dbReference>
<feature type="transmembrane region" description="Helical" evidence="6">
    <location>
        <begin position="159"/>
        <end position="177"/>
    </location>
</feature>
<dbReference type="NCBIfam" id="TIGR03717">
    <property type="entry name" value="R_switched_YjbE"/>
    <property type="match status" value="1"/>
</dbReference>
<name>A0A1I0CUC0_9BACI</name>
<evidence type="ECO:0000256" key="2">
    <source>
        <dbReference type="ARBA" id="ARBA00007511"/>
    </source>
</evidence>
<dbReference type="Pfam" id="PF03741">
    <property type="entry name" value="TerC"/>
    <property type="match status" value="1"/>
</dbReference>
<feature type="transmembrane region" description="Helical" evidence="6">
    <location>
        <begin position="67"/>
        <end position="84"/>
    </location>
</feature>
<feature type="transmembrane region" description="Helical" evidence="6">
    <location>
        <begin position="104"/>
        <end position="123"/>
    </location>
</feature>
<protein>
    <submittedName>
        <fullName evidence="7">Integral membrane protein, YjbE family</fullName>
    </submittedName>
</protein>
<evidence type="ECO:0000256" key="3">
    <source>
        <dbReference type="ARBA" id="ARBA00022692"/>
    </source>
</evidence>